<sequence>MLDQHYLSSTDHDMIADGFISLDCGSPRDSDYTEATTGINYISDAAFIDTGIGKKILPEFQAGTQQQRWYVRSFPEGIRNCYKLNLTKGNKYLIRASFLYGNYDEQDKFPVFDLHIGPNIWESIKIETASSFVLNKEIIHVLSSSYLYFCLVNTGSGTPFISALEMRLLKDTIYKTQSGSLNVFARYDIGPTINWTVRYNEDVYDRIWYPYHGRDEDWTSISTSLKVGTENNYQPPSIIMKSAGTPKNASMPMKFGLDFDNDISLTFYVYLHFAEIQELQADESRQFNISWNEKPWFGPFSPDKLSTTTVFTPSALSGGNYSFSIYKTESSTHPPILNAIEIFTVKELLPQTDQKDVDAITNIKSTYGVKRNWQGDPCGPRAYVWDGVTCSDDSSYPPRIISLNLSSSGLKGEIAPSLSNLTLLEYLLVSQSQSHIDCVVNSSQLIIYFVRNVRDLSNNNLTGTVPDFLSQLPLSILKLDENKLTGFVPDGLLERSEKVGKVETGSNNNVDSFESKNRRFSYSEVQTITKNFERILGKGGFGMVYHGRLDGMEVAVKILSQSSVQGVQQYQAEVKLLMRLYHRNLVTLVGYCDEGDKLALIYEYMAHGNLQEHLADSSTSILSWEGRLRIAVESAQGLEYLHNGCKPPIIHRDVKSTNILLNDKFQAKLSDFGLSKSFAAESHTHVSTVVAGTNGYLDPEYCVSNRLTEKSDVYSFGVVLLEIITSKSAIIRINEREKTHLSQWVDSFLAQGDIRQIVDSRLQGNFNVNSVWKAVEVAMACLSPTANKRPTMNVIVTELNESLATEMCRSNKSDNCSDPNNSINHMVSKNFGNTEPNPRAR</sequence>
<dbReference type="Proteomes" id="UP001168877">
    <property type="component" value="Unassembled WGS sequence"/>
</dbReference>
<dbReference type="InterPro" id="IPR008271">
    <property type="entry name" value="Ser/Thr_kinase_AS"/>
</dbReference>
<dbReference type="GO" id="GO:0016020">
    <property type="term" value="C:membrane"/>
    <property type="evidence" value="ECO:0007669"/>
    <property type="project" value="UniProtKB-SubCell"/>
</dbReference>
<feature type="binding site" evidence="13">
    <location>
        <position position="557"/>
    </location>
    <ligand>
        <name>ATP</name>
        <dbReference type="ChEBI" id="CHEBI:30616"/>
    </ligand>
</feature>
<gene>
    <name evidence="16" type="ORF">LWI29_019627</name>
</gene>
<dbReference type="Gene3D" id="1.10.510.10">
    <property type="entry name" value="Transferase(Phosphotransferase) domain 1"/>
    <property type="match status" value="1"/>
</dbReference>
<evidence type="ECO:0000256" key="13">
    <source>
        <dbReference type="PROSITE-ProRule" id="PRU10141"/>
    </source>
</evidence>
<proteinExistence type="predicted"/>
<dbReference type="SUPFAM" id="SSF52058">
    <property type="entry name" value="L domain-like"/>
    <property type="match status" value="1"/>
</dbReference>
<dbReference type="PROSITE" id="PS00107">
    <property type="entry name" value="PROTEIN_KINASE_ATP"/>
    <property type="match status" value="1"/>
</dbReference>
<evidence type="ECO:0000313" key="17">
    <source>
        <dbReference type="Proteomes" id="UP001168877"/>
    </source>
</evidence>
<evidence type="ECO:0000256" key="1">
    <source>
        <dbReference type="ARBA" id="ARBA00004167"/>
    </source>
</evidence>
<evidence type="ECO:0000256" key="11">
    <source>
        <dbReference type="ARBA" id="ARBA00023136"/>
    </source>
</evidence>
<keyword evidence="2" id="KW-0723">Serine/threonine-protein kinase</keyword>
<feature type="domain" description="Protein kinase" evidence="15">
    <location>
        <begin position="530"/>
        <end position="803"/>
    </location>
</feature>
<evidence type="ECO:0000256" key="9">
    <source>
        <dbReference type="ARBA" id="ARBA00022840"/>
    </source>
</evidence>
<evidence type="ECO:0000256" key="6">
    <source>
        <dbReference type="ARBA" id="ARBA00022729"/>
    </source>
</evidence>
<dbReference type="InterPro" id="IPR000719">
    <property type="entry name" value="Prot_kinase_dom"/>
</dbReference>
<evidence type="ECO:0000256" key="8">
    <source>
        <dbReference type="ARBA" id="ARBA00022777"/>
    </source>
</evidence>
<dbReference type="Pfam" id="PF12819">
    <property type="entry name" value="Malectin_like"/>
    <property type="match status" value="1"/>
</dbReference>
<dbReference type="PROSITE" id="PS50011">
    <property type="entry name" value="PROTEIN_KINASE_DOM"/>
    <property type="match status" value="1"/>
</dbReference>
<evidence type="ECO:0000256" key="2">
    <source>
        <dbReference type="ARBA" id="ARBA00022527"/>
    </source>
</evidence>
<dbReference type="InterPro" id="IPR017441">
    <property type="entry name" value="Protein_kinase_ATP_BS"/>
</dbReference>
<dbReference type="PANTHER" id="PTHR45631:SF202">
    <property type="entry name" value="SENESCENCE-INDUCED RECEPTOR-LIKE SERINE_THREONINE-PROTEIN KINASE"/>
    <property type="match status" value="1"/>
</dbReference>
<name>A0AA39SW45_ACESA</name>
<dbReference type="InterPro" id="IPR011009">
    <property type="entry name" value="Kinase-like_dom_sf"/>
</dbReference>
<feature type="region of interest" description="Disordered" evidence="14">
    <location>
        <begin position="810"/>
        <end position="841"/>
    </location>
</feature>
<dbReference type="InterPro" id="IPR032675">
    <property type="entry name" value="LRR_dom_sf"/>
</dbReference>
<evidence type="ECO:0000259" key="15">
    <source>
        <dbReference type="PROSITE" id="PS50011"/>
    </source>
</evidence>
<dbReference type="SUPFAM" id="SSF56112">
    <property type="entry name" value="Protein kinase-like (PK-like)"/>
    <property type="match status" value="1"/>
</dbReference>
<keyword evidence="6" id="KW-0732">Signal</keyword>
<keyword evidence="4" id="KW-0808">Transferase</keyword>
<dbReference type="CDD" id="cd14066">
    <property type="entry name" value="STKc_IRAK"/>
    <property type="match status" value="1"/>
</dbReference>
<dbReference type="InterPro" id="IPR001245">
    <property type="entry name" value="Ser-Thr/Tyr_kinase_cat_dom"/>
</dbReference>
<keyword evidence="9 13" id="KW-0067">ATP-binding</keyword>
<evidence type="ECO:0000313" key="16">
    <source>
        <dbReference type="EMBL" id="KAK0596849.1"/>
    </source>
</evidence>
<evidence type="ECO:0000256" key="14">
    <source>
        <dbReference type="SAM" id="MobiDB-lite"/>
    </source>
</evidence>
<dbReference type="Pfam" id="PF07714">
    <property type="entry name" value="PK_Tyr_Ser-Thr"/>
    <property type="match status" value="1"/>
</dbReference>
<dbReference type="AlphaFoldDB" id="A0AA39SW45"/>
<keyword evidence="11" id="KW-0472">Membrane</keyword>
<dbReference type="GO" id="GO:0004674">
    <property type="term" value="F:protein serine/threonine kinase activity"/>
    <property type="evidence" value="ECO:0007669"/>
    <property type="project" value="UniProtKB-KW"/>
</dbReference>
<comment type="subcellular location">
    <subcellularLocation>
        <location evidence="1">Membrane</location>
        <topology evidence="1">Single-pass membrane protein</topology>
    </subcellularLocation>
</comment>
<organism evidence="16 17">
    <name type="scientific">Acer saccharum</name>
    <name type="common">Sugar maple</name>
    <dbReference type="NCBI Taxonomy" id="4024"/>
    <lineage>
        <taxon>Eukaryota</taxon>
        <taxon>Viridiplantae</taxon>
        <taxon>Streptophyta</taxon>
        <taxon>Embryophyta</taxon>
        <taxon>Tracheophyta</taxon>
        <taxon>Spermatophyta</taxon>
        <taxon>Magnoliopsida</taxon>
        <taxon>eudicotyledons</taxon>
        <taxon>Gunneridae</taxon>
        <taxon>Pentapetalae</taxon>
        <taxon>rosids</taxon>
        <taxon>malvids</taxon>
        <taxon>Sapindales</taxon>
        <taxon>Sapindaceae</taxon>
        <taxon>Hippocastanoideae</taxon>
        <taxon>Acereae</taxon>
        <taxon>Acer</taxon>
    </lineage>
</organism>
<evidence type="ECO:0000256" key="5">
    <source>
        <dbReference type="ARBA" id="ARBA00022692"/>
    </source>
</evidence>
<dbReference type="EMBL" id="JAUESC010000004">
    <property type="protein sequence ID" value="KAK0596849.1"/>
    <property type="molecule type" value="Genomic_DNA"/>
</dbReference>
<protein>
    <recommendedName>
        <fullName evidence="15">Protein kinase domain-containing protein</fullName>
    </recommendedName>
</protein>
<evidence type="ECO:0000256" key="4">
    <source>
        <dbReference type="ARBA" id="ARBA00022679"/>
    </source>
</evidence>
<comment type="caution">
    <text evidence="16">The sequence shown here is derived from an EMBL/GenBank/DDBJ whole genome shotgun (WGS) entry which is preliminary data.</text>
</comment>
<evidence type="ECO:0000256" key="7">
    <source>
        <dbReference type="ARBA" id="ARBA00022741"/>
    </source>
</evidence>
<evidence type="ECO:0000256" key="10">
    <source>
        <dbReference type="ARBA" id="ARBA00022989"/>
    </source>
</evidence>
<reference evidence="16" key="1">
    <citation type="journal article" date="2022" name="Plant J.">
        <title>Strategies of tolerance reflected in two North American maple genomes.</title>
        <authorList>
            <person name="McEvoy S.L."/>
            <person name="Sezen U.U."/>
            <person name="Trouern-Trend A."/>
            <person name="McMahon S.M."/>
            <person name="Schaberg P.G."/>
            <person name="Yang J."/>
            <person name="Wegrzyn J.L."/>
            <person name="Swenson N.G."/>
        </authorList>
    </citation>
    <scope>NUCLEOTIDE SEQUENCE</scope>
    <source>
        <strain evidence="16">NS2018</strain>
    </source>
</reference>
<dbReference type="GO" id="GO:0005524">
    <property type="term" value="F:ATP binding"/>
    <property type="evidence" value="ECO:0007669"/>
    <property type="project" value="UniProtKB-UniRule"/>
</dbReference>
<dbReference type="SMART" id="SM00220">
    <property type="entry name" value="S_TKc"/>
    <property type="match status" value="1"/>
</dbReference>
<keyword evidence="12" id="KW-0675">Receptor</keyword>
<dbReference type="Gene3D" id="3.80.10.10">
    <property type="entry name" value="Ribonuclease Inhibitor"/>
    <property type="match status" value="1"/>
</dbReference>
<dbReference type="PROSITE" id="PS00108">
    <property type="entry name" value="PROTEIN_KINASE_ST"/>
    <property type="match status" value="1"/>
</dbReference>
<dbReference type="InterPro" id="IPR024788">
    <property type="entry name" value="Malectin-like_Carb-bd_dom"/>
</dbReference>
<accession>A0AA39SW45</accession>
<dbReference type="FunFam" id="1.10.510.10:FF:000146">
    <property type="entry name" value="LRR receptor-like serine/threonine-protein kinase IOS1"/>
    <property type="match status" value="1"/>
</dbReference>
<keyword evidence="3" id="KW-0597">Phosphoprotein</keyword>
<reference evidence="16" key="2">
    <citation type="submission" date="2023-06" db="EMBL/GenBank/DDBJ databases">
        <authorList>
            <person name="Swenson N.G."/>
            <person name="Wegrzyn J.L."/>
            <person name="Mcevoy S.L."/>
        </authorList>
    </citation>
    <scope>NUCLEOTIDE SEQUENCE</scope>
    <source>
        <strain evidence="16">NS2018</strain>
        <tissue evidence="16">Leaf</tissue>
    </source>
</reference>
<dbReference type="PANTHER" id="PTHR45631">
    <property type="entry name" value="OS07G0107800 PROTEIN-RELATED"/>
    <property type="match status" value="1"/>
</dbReference>
<dbReference type="FunFam" id="3.30.200.20:FF:000394">
    <property type="entry name" value="Leucine-rich repeat receptor-like protein kinase"/>
    <property type="match status" value="1"/>
</dbReference>
<dbReference type="Gene3D" id="3.30.200.20">
    <property type="entry name" value="Phosphorylase Kinase, domain 1"/>
    <property type="match status" value="1"/>
</dbReference>
<evidence type="ECO:0000256" key="12">
    <source>
        <dbReference type="ARBA" id="ARBA00023170"/>
    </source>
</evidence>
<keyword evidence="5" id="KW-0812">Transmembrane</keyword>
<keyword evidence="17" id="KW-1185">Reference proteome</keyword>
<evidence type="ECO:0000256" key="3">
    <source>
        <dbReference type="ARBA" id="ARBA00022553"/>
    </source>
</evidence>
<keyword evidence="10" id="KW-1133">Transmembrane helix</keyword>
<keyword evidence="8" id="KW-0418">Kinase</keyword>
<keyword evidence="7 13" id="KW-0547">Nucleotide-binding</keyword>